<organism evidence="1 2">
    <name type="scientific">Dendrobium thyrsiflorum</name>
    <name type="common">Pinecone-like raceme dendrobium</name>
    <name type="synonym">Orchid</name>
    <dbReference type="NCBI Taxonomy" id="117978"/>
    <lineage>
        <taxon>Eukaryota</taxon>
        <taxon>Viridiplantae</taxon>
        <taxon>Streptophyta</taxon>
        <taxon>Embryophyta</taxon>
        <taxon>Tracheophyta</taxon>
        <taxon>Spermatophyta</taxon>
        <taxon>Magnoliopsida</taxon>
        <taxon>Liliopsida</taxon>
        <taxon>Asparagales</taxon>
        <taxon>Orchidaceae</taxon>
        <taxon>Epidendroideae</taxon>
        <taxon>Malaxideae</taxon>
        <taxon>Dendrobiinae</taxon>
        <taxon>Dendrobium</taxon>
    </lineage>
</organism>
<gene>
    <name evidence="1" type="ORF">M5K25_027598</name>
</gene>
<keyword evidence="2" id="KW-1185">Reference proteome</keyword>
<name>A0ABD0TUE6_DENTH</name>
<proteinExistence type="predicted"/>
<sequence>MVPFDGEPPGSEGPSRNRLPTVPFGGKIVDMTVESFNKFRFRNLRFIIINLKLMLGGMKTSPIKIPWFRRPGLSCSLVYLVRGGSRPNLTEGTLSTAMGCFVQEYLVDLGWIFEENPATFRRPLPGAGREGGGSGRARSGAEADGHARFGLGIDVGGGSVGIRLEVGWQTVAKVWPEQVQAGDWRSVSGLAVGDGLDGGRSGCSESTGEVGLVRPEQAAVVESSPAQMHLQHFGEFADDQVDQPHFLLHVQFVFQTPESFVPSFLSSCCSVLKSPYLSPSSEISNAFVLVLTFQQALLLLDHHFDHHPRRLLLLLIARTKFDLLESWLAIGFLGGFSKVSTIVSISNMNLFFRNPLLTLLEALTSKFLCPSTGIFCQQISEYEVQVSCSNVHNVELILVFLELLCR</sequence>
<protein>
    <submittedName>
        <fullName evidence="1">Uncharacterized protein</fullName>
    </submittedName>
</protein>
<evidence type="ECO:0000313" key="2">
    <source>
        <dbReference type="Proteomes" id="UP001552299"/>
    </source>
</evidence>
<dbReference type="AlphaFoldDB" id="A0ABD0TUE6"/>
<dbReference type="EMBL" id="JANQDX010000020">
    <property type="protein sequence ID" value="KAL0903238.1"/>
    <property type="molecule type" value="Genomic_DNA"/>
</dbReference>
<accession>A0ABD0TUE6</accession>
<comment type="caution">
    <text evidence="1">The sequence shown here is derived from an EMBL/GenBank/DDBJ whole genome shotgun (WGS) entry which is preliminary data.</text>
</comment>
<dbReference type="Proteomes" id="UP001552299">
    <property type="component" value="Unassembled WGS sequence"/>
</dbReference>
<reference evidence="1 2" key="1">
    <citation type="journal article" date="2024" name="Plant Biotechnol. J.">
        <title>Dendrobium thyrsiflorum genome and its molecular insights into genes involved in important horticultural traits.</title>
        <authorList>
            <person name="Chen B."/>
            <person name="Wang J.Y."/>
            <person name="Zheng P.J."/>
            <person name="Li K.L."/>
            <person name="Liang Y.M."/>
            <person name="Chen X.F."/>
            <person name="Zhang C."/>
            <person name="Zhao X."/>
            <person name="He X."/>
            <person name="Zhang G.Q."/>
            <person name="Liu Z.J."/>
            <person name="Xu Q."/>
        </authorList>
    </citation>
    <scope>NUCLEOTIDE SEQUENCE [LARGE SCALE GENOMIC DNA]</scope>
    <source>
        <strain evidence="1">GZMU011</strain>
    </source>
</reference>
<evidence type="ECO:0000313" key="1">
    <source>
        <dbReference type="EMBL" id="KAL0903238.1"/>
    </source>
</evidence>